<evidence type="ECO:0000313" key="2">
    <source>
        <dbReference type="Proteomes" id="UP000051515"/>
    </source>
</evidence>
<dbReference type="EMBL" id="AZDY01000038">
    <property type="protein sequence ID" value="KRK82373.1"/>
    <property type="molecule type" value="Genomic_DNA"/>
</dbReference>
<dbReference type="Proteomes" id="UP000051515">
    <property type="component" value="Unassembled WGS sequence"/>
</dbReference>
<reference evidence="1 2" key="1">
    <citation type="journal article" date="2015" name="Genome Announc.">
        <title>Expanding the biotechnology potential of lactobacilli through comparative genomics of 213 strains and associated genera.</title>
        <authorList>
            <person name="Sun Z."/>
            <person name="Harris H.M."/>
            <person name="McCann A."/>
            <person name="Guo C."/>
            <person name="Argimon S."/>
            <person name="Zhang W."/>
            <person name="Yang X."/>
            <person name="Jeffery I.B."/>
            <person name="Cooney J.C."/>
            <person name="Kagawa T.F."/>
            <person name="Liu W."/>
            <person name="Song Y."/>
            <person name="Salvetti E."/>
            <person name="Wrobel A."/>
            <person name="Rasinkangas P."/>
            <person name="Parkhill J."/>
            <person name="Rea M.C."/>
            <person name="O'Sullivan O."/>
            <person name="Ritari J."/>
            <person name="Douillard F.P."/>
            <person name="Paul Ross R."/>
            <person name="Yang R."/>
            <person name="Briner A.E."/>
            <person name="Felis G.E."/>
            <person name="de Vos W.M."/>
            <person name="Barrangou R."/>
            <person name="Klaenhammer T.R."/>
            <person name="Caufield P.W."/>
            <person name="Cui Y."/>
            <person name="Zhang H."/>
            <person name="O'Toole P.W."/>
        </authorList>
    </citation>
    <scope>NUCLEOTIDE SEQUENCE [LARGE SCALE GENOMIC DNA]</scope>
    <source>
        <strain evidence="1 2">DSM 19674</strain>
    </source>
</reference>
<dbReference type="AlphaFoldDB" id="A0A0R1KFU4"/>
<keyword evidence="2" id="KW-1185">Reference proteome</keyword>
<dbReference type="GeneID" id="97163181"/>
<organism evidence="1 2">
    <name type="scientific">Companilactobacillus bobalius DSM 19674</name>
    <dbReference type="NCBI Taxonomy" id="1423788"/>
    <lineage>
        <taxon>Bacteria</taxon>
        <taxon>Bacillati</taxon>
        <taxon>Bacillota</taxon>
        <taxon>Bacilli</taxon>
        <taxon>Lactobacillales</taxon>
        <taxon>Lactobacillaceae</taxon>
        <taxon>Companilactobacillus</taxon>
        <taxon>Companilactobacillus bobalius</taxon>
    </lineage>
</organism>
<evidence type="ECO:0000313" key="1">
    <source>
        <dbReference type="EMBL" id="KRK82373.1"/>
    </source>
</evidence>
<dbReference type="RefSeq" id="WP_025086369.1">
    <property type="nucleotide sequence ID" value="NZ_AZDY01000038.1"/>
</dbReference>
<gene>
    <name evidence="1" type="ORF">FC78_GL002379</name>
</gene>
<dbReference type="OrthoDB" id="2301549at2"/>
<name>A0A0R1KFU4_9LACO</name>
<protein>
    <submittedName>
        <fullName evidence="1">Uncharacterized protein</fullName>
    </submittedName>
</protein>
<accession>A0A0R1KFU4</accession>
<proteinExistence type="predicted"/>
<dbReference type="PATRIC" id="fig|1423788.3.peg.2450"/>
<comment type="caution">
    <text evidence="1">The sequence shown here is derived from an EMBL/GenBank/DDBJ whole genome shotgun (WGS) entry which is preliminary data.</text>
</comment>
<dbReference type="InterPro" id="IPR056216">
    <property type="entry name" value="P8-like"/>
</dbReference>
<sequence>MAEVDPSKMADAAIAKEPEVLNLKMSEAFDWSDDKTVVRDAIWDYFMENNDHDTVKAEEAEKPFLDMKDADVRDWIEKNLKK</sequence>
<dbReference type="Pfam" id="PF24305">
    <property type="entry name" value="P8"/>
    <property type="match status" value="1"/>
</dbReference>
<dbReference type="STRING" id="1423788.FC78_GL002379"/>